<reference evidence="3" key="1">
    <citation type="submission" date="2015-08" db="EMBL/GenBank/DDBJ databases">
        <authorList>
            <person name="Kim K.M."/>
        </authorList>
    </citation>
    <scope>NUCLEOTIDE SEQUENCE [LARGE SCALE GENOMIC DNA]</scope>
    <source>
        <strain evidence="3">KCTC 23892</strain>
    </source>
</reference>
<evidence type="ECO:0000313" key="3">
    <source>
        <dbReference type="Proteomes" id="UP000094147"/>
    </source>
</evidence>
<dbReference type="EMBL" id="CP012418">
    <property type="protein sequence ID" value="AOE50921.1"/>
    <property type="molecule type" value="Genomic_DNA"/>
</dbReference>
<evidence type="ECO:0000259" key="1">
    <source>
        <dbReference type="Pfam" id="PF00144"/>
    </source>
</evidence>
<dbReference type="InterPro" id="IPR012338">
    <property type="entry name" value="Beta-lactam/transpept-like"/>
</dbReference>
<protein>
    <submittedName>
        <fullName evidence="2">Beta-lactamase</fullName>
    </submittedName>
</protein>
<dbReference type="Gene3D" id="3.40.710.10">
    <property type="entry name" value="DD-peptidase/beta-lactamase superfamily"/>
    <property type="match status" value="1"/>
</dbReference>
<evidence type="ECO:0000313" key="2">
    <source>
        <dbReference type="EMBL" id="AOE50921.1"/>
    </source>
</evidence>
<feature type="domain" description="Beta-lactamase-related" evidence="1">
    <location>
        <begin position="41"/>
        <end position="352"/>
    </location>
</feature>
<gene>
    <name evidence="2" type="ORF">KS2013_2216</name>
</gene>
<name>A0A1B3BDN7_9GAMM</name>
<dbReference type="AlphaFoldDB" id="A0A1B3BDN7"/>
<dbReference type="InterPro" id="IPR050789">
    <property type="entry name" value="Diverse_Enzym_Activities"/>
</dbReference>
<dbReference type="OrthoDB" id="5377431at2"/>
<dbReference type="PROSITE" id="PS51257">
    <property type="entry name" value="PROKAR_LIPOPROTEIN"/>
    <property type="match status" value="1"/>
</dbReference>
<accession>A0A1B3BDN7</accession>
<organism evidence="2 3">
    <name type="scientific">Kangiella sediminilitoris</name>
    <dbReference type="NCBI Taxonomy" id="1144748"/>
    <lineage>
        <taxon>Bacteria</taxon>
        <taxon>Pseudomonadati</taxon>
        <taxon>Pseudomonadota</taxon>
        <taxon>Gammaproteobacteria</taxon>
        <taxon>Kangiellales</taxon>
        <taxon>Kangiellaceae</taxon>
        <taxon>Kangiella</taxon>
    </lineage>
</organism>
<dbReference type="KEGG" id="ksd:KS2013_2216"/>
<dbReference type="Proteomes" id="UP000094147">
    <property type="component" value="Chromosome"/>
</dbReference>
<dbReference type="PANTHER" id="PTHR43283">
    <property type="entry name" value="BETA-LACTAMASE-RELATED"/>
    <property type="match status" value="1"/>
</dbReference>
<keyword evidence="3" id="KW-1185">Reference proteome</keyword>
<dbReference type="RefSeq" id="WP_068993898.1">
    <property type="nucleotide sequence ID" value="NZ_CP012418.1"/>
</dbReference>
<dbReference type="PANTHER" id="PTHR43283:SF18">
    <property type="match status" value="1"/>
</dbReference>
<dbReference type="InterPro" id="IPR001466">
    <property type="entry name" value="Beta-lactam-related"/>
</dbReference>
<dbReference type="Pfam" id="PF00144">
    <property type="entry name" value="Beta-lactamase"/>
    <property type="match status" value="1"/>
</dbReference>
<dbReference type="SUPFAM" id="SSF56601">
    <property type="entry name" value="beta-lactamase/transpeptidase-like"/>
    <property type="match status" value="1"/>
</dbReference>
<sequence>MNPLNKLIYIFAVALCSCATTKPVQPTIKTSTGRDIKVAEFEQFVEQKMQQHDIPGLSIAIITDDELTYSKNFGVKNSLTKEPVAPDTLFEAASVSKPLFGFFVLQQAEKGVINLDQPIAEYYQDDEIDTQDPNHKLLTARMILNHSSGFVNWREKSEDNNKKDKLRFTFKPGTQYGYSGEAYQYLKRALAYQLSLSDIELDQYFRNENSSYFDTSDMAFTWKEEYAKRKAYSHRNGEPTDNSSQGPADWFGSAGSLHTDAKSYAQFLLYLMQHQNHSQEQNQNLAQQSLALQNDLPKVPNGNYRSLLFPYWEVDGEIRFAHSGNNGDTRAYCHFYQDKPFGIVMFSNTDKFFASQFAKQILGYLDEPYPYH</sequence>
<proteinExistence type="predicted"/>
<dbReference type="STRING" id="1144748.KS2013_2216"/>